<evidence type="ECO:0000313" key="3">
    <source>
        <dbReference type="Proteomes" id="UP000094626"/>
    </source>
</evidence>
<organism evidence="2 3">
    <name type="scientific">Novosphingobium resinovorum</name>
    <dbReference type="NCBI Taxonomy" id="158500"/>
    <lineage>
        <taxon>Bacteria</taxon>
        <taxon>Pseudomonadati</taxon>
        <taxon>Pseudomonadota</taxon>
        <taxon>Alphaproteobacteria</taxon>
        <taxon>Sphingomonadales</taxon>
        <taxon>Sphingomonadaceae</taxon>
        <taxon>Novosphingobium</taxon>
    </lineage>
</organism>
<feature type="domain" description="Glycosyltransferase 61 catalytic" evidence="1">
    <location>
        <begin position="156"/>
        <end position="289"/>
    </location>
</feature>
<dbReference type="EMBL" id="CP017075">
    <property type="protein sequence ID" value="AOR78562.1"/>
    <property type="molecule type" value="Genomic_DNA"/>
</dbReference>
<dbReference type="RefSeq" id="WP_069709186.1">
    <property type="nucleotide sequence ID" value="NZ_CP017075.1"/>
</dbReference>
<dbReference type="AlphaFoldDB" id="A0A1D8A8X5"/>
<dbReference type="KEGG" id="nre:BES08_07695"/>
<sequence length="344" mass="37807">MRPSIRPTLQGLSRLFGRKPDDIVVRASDRWEVAPGGAVYVKPALMLSNQIERIRGAEFATVAEVVRDFRGGFDVPQNPTMGYAFRKALVLDGVLYAGAATRHLRPRAGRRPLGMVRRVAGRSAFYESWVGNRWFGNWLSDDCLTYRLAEGAGVPMATLPAKGHQPDYERRLGMAATRAGAVLFDELVVFDDVPHNDHKRRRADDLRRRLVGHDRSGHCGVFLLRGTTGDRRVLGNERQVAEHLAARHGFRVLDPSNATLEEIVDACAGAQVVAGVEGSHLVHGLVMMPAKARALVIQPPSRAVVALKLLTDRQGQDYSVVVGTGGDDVFYADTDEIDRTLDLA</sequence>
<proteinExistence type="predicted"/>
<accession>A0A1D8A8X5</accession>
<protein>
    <recommendedName>
        <fullName evidence="1">Glycosyltransferase 61 catalytic domain-containing protein</fullName>
    </recommendedName>
</protein>
<keyword evidence="3" id="KW-1185">Reference proteome</keyword>
<evidence type="ECO:0000259" key="1">
    <source>
        <dbReference type="Pfam" id="PF04577"/>
    </source>
</evidence>
<dbReference type="Proteomes" id="UP000094626">
    <property type="component" value="Chromosome"/>
</dbReference>
<dbReference type="Pfam" id="PF04577">
    <property type="entry name" value="Glyco_transf_61"/>
    <property type="match status" value="1"/>
</dbReference>
<gene>
    <name evidence="2" type="ORF">BES08_07695</name>
</gene>
<evidence type="ECO:0000313" key="2">
    <source>
        <dbReference type="EMBL" id="AOR78562.1"/>
    </source>
</evidence>
<dbReference type="InterPro" id="IPR049625">
    <property type="entry name" value="Glyco_transf_61_cat"/>
</dbReference>
<name>A0A1D8A8X5_9SPHN</name>
<reference evidence="3" key="1">
    <citation type="journal article" date="2017" name="J. Biotechnol.">
        <title>Complete genome sequence of Novosphingobium resinovorum SA1, a versatile xenobiotic-degrading bacterium capable of utilizing sulfanilic acid.</title>
        <authorList>
            <person name="Hegedus B."/>
            <person name="Kos P.B."/>
            <person name="Balint B."/>
            <person name="Maroti G."/>
            <person name="Gan H.M."/>
            <person name="Perei K."/>
            <person name="Rakhely G."/>
        </authorList>
    </citation>
    <scope>NUCLEOTIDE SEQUENCE [LARGE SCALE GENOMIC DNA]</scope>
    <source>
        <strain evidence="3">SA1</strain>
    </source>
</reference>
<dbReference type="GO" id="GO:0016757">
    <property type="term" value="F:glycosyltransferase activity"/>
    <property type="evidence" value="ECO:0007669"/>
    <property type="project" value="InterPro"/>
</dbReference>